<organism evidence="1 2">
    <name type="scientific">Trichinella pseudospiralis</name>
    <name type="common">Parasitic roundworm</name>
    <dbReference type="NCBI Taxonomy" id="6337"/>
    <lineage>
        <taxon>Eukaryota</taxon>
        <taxon>Metazoa</taxon>
        <taxon>Ecdysozoa</taxon>
        <taxon>Nematoda</taxon>
        <taxon>Enoplea</taxon>
        <taxon>Dorylaimia</taxon>
        <taxon>Trichinellida</taxon>
        <taxon>Trichinellidae</taxon>
        <taxon>Trichinella</taxon>
    </lineage>
</organism>
<name>A0A0V1FX50_TRIPS</name>
<dbReference type="EMBL" id="JYDT01000019">
    <property type="protein sequence ID" value="KRY90644.1"/>
    <property type="molecule type" value="Genomic_DNA"/>
</dbReference>
<gene>
    <name evidence="1" type="ORF">T4D_15419</name>
</gene>
<sequence>MSGRDCGQLTCTSHAYIHTRLLCDSNILMLELKCEELFTKNCQFEIPSTSGLAIPAEASSLLIINYISQSVDDDEQSKVWLVITAIHVASKLRPADLSLTAGGKFKKIER</sequence>
<dbReference type="AlphaFoldDB" id="A0A0V1FX50"/>
<proteinExistence type="predicted"/>
<reference evidence="1 2" key="1">
    <citation type="submission" date="2015-01" db="EMBL/GenBank/DDBJ databases">
        <title>Evolution of Trichinella species and genotypes.</title>
        <authorList>
            <person name="Korhonen P.K."/>
            <person name="Edoardo P."/>
            <person name="Giuseppe L.R."/>
            <person name="Gasser R.B."/>
        </authorList>
    </citation>
    <scope>NUCLEOTIDE SEQUENCE [LARGE SCALE GENOMIC DNA]</scope>
    <source>
        <strain evidence="1">ISS470</strain>
    </source>
</reference>
<evidence type="ECO:0000313" key="1">
    <source>
        <dbReference type="EMBL" id="KRY90644.1"/>
    </source>
</evidence>
<comment type="caution">
    <text evidence="1">The sequence shown here is derived from an EMBL/GenBank/DDBJ whole genome shotgun (WGS) entry which is preliminary data.</text>
</comment>
<evidence type="ECO:0000313" key="2">
    <source>
        <dbReference type="Proteomes" id="UP000054995"/>
    </source>
</evidence>
<dbReference type="Proteomes" id="UP000054995">
    <property type="component" value="Unassembled WGS sequence"/>
</dbReference>
<protein>
    <submittedName>
        <fullName evidence="1">Uncharacterized protein</fullName>
    </submittedName>
</protein>
<keyword evidence="2" id="KW-1185">Reference proteome</keyword>
<accession>A0A0V1FX50</accession>